<dbReference type="EMBL" id="CARXXK010000003">
    <property type="protein sequence ID" value="CAI6362413.1"/>
    <property type="molecule type" value="Genomic_DNA"/>
</dbReference>
<proteinExistence type="predicted"/>
<keyword evidence="1" id="KW-0812">Transmembrane</keyword>
<keyword evidence="1" id="KW-1133">Transmembrane helix</keyword>
<dbReference type="Gene3D" id="1.10.287.70">
    <property type="match status" value="1"/>
</dbReference>
<keyword evidence="1" id="KW-0472">Membrane</keyword>
<evidence type="ECO:0000313" key="3">
    <source>
        <dbReference type="Proteomes" id="UP001160148"/>
    </source>
</evidence>
<comment type="caution">
    <text evidence="2">The sequence shown here is derived from an EMBL/GenBank/DDBJ whole genome shotgun (WGS) entry which is preliminary data.</text>
</comment>
<evidence type="ECO:0000313" key="2">
    <source>
        <dbReference type="EMBL" id="CAI6362413.1"/>
    </source>
</evidence>
<dbReference type="AlphaFoldDB" id="A0AAV0X383"/>
<feature type="transmembrane region" description="Helical" evidence="1">
    <location>
        <begin position="45"/>
        <end position="64"/>
    </location>
</feature>
<gene>
    <name evidence="2" type="ORF">MEUPH1_LOCUS17481</name>
</gene>
<organism evidence="2 3">
    <name type="scientific">Macrosiphum euphorbiae</name>
    <name type="common">potato aphid</name>
    <dbReference type="NCBI Taxonomy" id="13131"/>
    <lineage>
        <taxon>Eukaryota</taxon>
        <taxon>Metazoa</taxon>
        <taxon>Ecdysozoa</taxon>
        <taxon>Arthropoda</taxon>
        <taxon>Hexapoda</taxon>
        <taxon>Insecta</taxon>
        <taxon>Pterygota</taxon>
        <taxon>Neoptera</taxon>
        <taxon>Paraneoptera</taxon>
        <taxon>Hemiptera</taxon>
        <taxon>Sternorrhyncha</taxon>
        <taxon>Aphidomorpha</taxon>
        <taxon>Aphidoidea</taxon>
        <taxon>Aphididae</taxon>
        <taxon>Macrosiphini</taxon>
        <taxon>Macrosiphum</taxon>
    </lineage>
</organism>
<protein>
    <submittedName>
        <fullName evidence="2">Uncharacterized protein</fullName>
    </submittedName>
</protein>
<name>A0AAV0X383_9HEMI</name>
<keyword evidence="3" id="KW-1185">Reference proteome</keyword>
<sequence length="113" mass="12747">MPAHAVPSSLPLLLPPPPAVQYAPAEPRFRRCVRKFFAHLFSNLGLFGLVAGYVIVGAFVFRFLEAGNERQQRDRIGRLKNDCLGELWNITGTYADYNILLADKHLTNQYSDL</sequence>
<dbReference type="Proteomes" id="UP001160148">
    <property type="component" value="Unassembled WGS sequence"/>
</dbReference>
<reference evidence="2 3" key="1">
    <citation type="submission" date="2023-01" db="EMBL/GenBank/DDBJ databases">
        <authorList>
            <person name="Whitehead M."/>
        </authorList>
    </citation>
    <scope>NUCLEOTIDE SEQUENCE [LARGE SCALE GENOMIC DNA]</scope>
</reference>
<accession>A0AAV0X383</accession>
<evidence type="ECO:0000256" key="1">
    <source>
        <dbReference type="SAM" id="Phobius"/>
    </source>
</evidence>